<comment type="caution">
    <text evidence="3">The sequence shown here is derived from an EMBL/GenBank/DDBJ whole genome shotgun (WGS) entry which is preliminary data.</text>
</comment>
<dbReference type="PANTHER" id="PTHR42791">
    <property type="entry name" value="GNAT FAMILY ACETYLTRANSFERASE"/>
    <property type="match status" value="1"/>
</dbReference>
<sequence length="268" mass="29893">MSSISIRRATRSDLPEMASLLINAFAPGPWSRYLFPPHLRVKPGNGDELDFRLHMLSSKFDSPGREHVCATVRQPGEEKEVLVGWAQWIDSEGQADLDEEQRKKKEGEMEAEPGLGAHIPGLDKDALSRLTKEGGLLEKRLAEYLGERGTTHSCCESLLSLLHDLPYLHKLGYERKQGGLPVCAQVLNLLLVSPSYQRRGIGRLLAREGLDRAARENKEVRLRSTPEGRPLYLALGFEDVCAQKVIGETQYGMVWRAPIAAKSTPDNE</sequence>
<evidence type="ECO:0000313" key="4">
    <source>
        <dbReference type="Proteomes" id="UP000284375"/>
    </source>
</evidence>
<accession>A0A423VN67</accession>
<evidence type="ECO:0000256" key="1">
    <source>
        <dbReference type="SAM" id="MobiDB-lite"/>
    </source>
</evidence>
<proteinExistence type="predicted"/>
<dbReference type="STRING" id="252740.A0A423VN67"/>
<evidence type="ECO:0000313" key="3">
    <source>
        <dbReference type="EMBL" id="ROV92455.1"/>
    </source>
</evidence>
<dbReference type="PROSITE" id="PS51186">
    <property type="entry name" value="GNAT"/>
    <property type="match status" value="1"/>
</dbReference>
<feature type="region of interest" description="Disordered" evidence="1">
    <location>
        <begin position="96"/>
        <end position="118"/>
    </location>
</feature>
<dbReference type="InterPro" id="IPR016181">
    <property type="entry name" value="Acyl_CoA_acyltransferase"/>
</dbReference>
<organism evidence="3 4">
    <name type="scientific">Cytospora chrysosperma</name>
    <name type="common">Cytospora canker fungus</name>
    <name type="synonym">Sphaeria chrysosperma</name>
    <dbReference type="NCBI Taxonomy" id="252740"/>
    <lineage>
        <taxon>Eukaryota</taxon>
        <taxon>Fungi</taxon>
        <taxon>Dikarya</taxon>
        <taxon>Ascomycota</taxon>
        <taxon>Pezizomycotina</taxon>
        <taxon>Sordariomycetes</taxon>
        <taxon>Sordariomycetidae</taxon>
        <taxon>Diaporthales</taxon>
        <taxon>Cytosporaceae</taxon>
        <taxon>Cytospora</taxon>
    </lineage>
</organism>
<dbReference type="EMBL" id="LJZO01000037">
    <property type="protein sequence ID" value="ROV92455.1"/>
    <property type="molecule type" value="Genomic_DNA"/>
</dbReference>
<gene>
    <name evidence="3" type="ORF">VSDG_06657</name>
</gene>
<dbReference type="Pfam" id="PF13673">
    <property type="entry name" value="Acetyltransf_10"/>
    <property type="match status" value="1"/>
</dbReference>
<protein>
    <recommendedName>
        <fullName evidence="2">N-acetyltransferase domain-containing protein</fullName>
    </recommendedName>
</protein>
<keyword evidence="4" id="KW-1185">Reference proteome</keyword>
<dbReference type="CDD" id="cd04301">
    <property type="entry name" value="NAT_SF"/>
    <property type="match status" value="1"/>
</dbReference>
<dbReference type="OrthoDB" id="2115692at2759"/>
<name>A0A423VN67_CYTCH</name>
<dbReference type="Gene3D" id="3.40.630.30">
    <property type="match status" value="1"/>
</dbReference>
<dbReference type="PANTHER" id="PTHR42791:SF2">
    <property type="entry name" value="N-ACETYLTRANSFERASE DOMAIN-CONTAINING PROTEIN"/>
    <property type="match status" value="1"/>
</dbReference>
<feature type="domain" description="N-acetyltransferase" evidence="2">
    <location>
        <begin position="190"/>
        <end position="258"/>
    </location>
</feature>
<dbReference type="SUPFAM" id="SSF55729">
    <property type="entry name" value="Acyl-CoA N-acyltransferases (Nat)"/>
    <property type="match status" value="1"/>
</dbReference>
<dbReference type="GO" id="GO:0016747">
    <property type="term" value="F:acyltransferase activity, transferring groups other than amino-acyl groups"/>
    <property type="evidence" value="ECO:0007669"/>
    <property type="project" value="InterPro"/>
</dbReference>
<dbReference type="InterPro" id="IPR000182">
    <property type="entry name" value="GNAT_dom"/>
</dbReference>
<dbReference type="InterPro" id="IPR052523">
    <property type="entry name" value="Trichothecene_AcTrans"/>
</dbReference>
<dbReference type="AlphaFoldDB" id="A0A423VN67"/>
<evidence type="ECO:0000259" key="2">
    <source>
        <dbReference type="PROSITE" id="PS51186"/>
    </source>
</evidence>
<reference evidence="3 4" key="1">
    <citation type="submission" date="2015-09" db="EMBL/GenBank/DDBJ databases">
        <title>Host preference determinants of Valsa canker pathogens revealed by comparative genomics.</title>
        <authorList>
            <person name="Yin Z."/>
            <person name="Huang L."/>
        </authorList>
    </citation>
    <scope>NUCLEOTIDE SEQUENCE [LARGE SCALE GENOMIC DNA]</scope>
    <source>
        <strain evidence="3 4">YSFL</strain>
    </source>
</reference>
<dbReference type="Proteomes" id="UP000284375">
    <property type="component" value="Unassembled WGS sequence"/>
</dbReference>